<feature type="compositionally biased region" description="Basic and acidic residues" evidence="1">
    <location>
        <begin position="1"/>
        <end position="15"/>
    </location>
</feature>
<evidence type="ECO:0000313" key="3">
    <source>
        <dbReference type="Proteomes" id="UP000662572"/>
    </source>
</evidence>
<feature type="compositionally biased region" description="Polar residues" evidence="1">
    <location>
        <begin position="19"/>
        <end position="40"/>
    </location>
</feature>
<feature type="region of interest" description="Disordered" evidence="1">
    <location>
        <begin position="1"/>
        <end position="85"/>
    </location>
</feature>
<reference evidence="2" key="2">
    <citation type="submission" date="2020-09" db="EMBL/GenBank/DDBJ databases">
        <authorList>
            <person name="Sun Q."/>
            <person name="Kim S."/>
        </authorList>
    </citation>
    <scope>NUCLEOTIDE SEQUENCE</scope>
    <source>
        <strain evidence="2">KCTC 32296</strain>
    </source>
</reference>
<keyword evidence="3" id="KW-1185">Reference proteome</keyword>
<comment type="caution">
    <text evidence="2">The sequence shown here is derived from an EMBL/GenBank/DDBJ whole genome shotgun (WGS) entry which is preliminary data.</text>
</comment>
<dbReference type="Proteomes" id="UP000662572">
    <property type="component" value="Unassembled WGS sequence"/>
</dbReference>
<evidence type="ECO:0000313" key="2">
    <source>
        <dbReference type="EMBL" id="GGZ37930.1"/>
    </source>
</evidence>
<dbReference type="EMBL" id="BMZB01000003">
    <property type="protein sequence ID" value="GGZ37930.1"/>
    <property type="molecule type" value="Genomic_DNA"/>
</dbReference>
<reference evidence="2" key="1">
    <citation type="journal article" date="2014" name="Int. J. Syst. Evol. Microbiol.">
        <title>Complete genome sequence of Corynebacterium casei LMG S-19264T (=DSM 44701T), isolated from a smear-ripened cheese.</title>
        <authorList>
            <consortium name="US DOE Joint Genome Institute (JGI-PGF)"/>
            <person name="Walter F."/>
            <person name="Albersmeier A."/>
            <person name="Kalinowski J."/>
            <person name="Ruckert C."/>
        </authorList>
    </citation>
    <scope>NUCLEOTIDE SEQUENCE</scope>
    <source>
        <strain evidence="2">KCTC 32296</strain>
    </source>
</reference>
<protein>
    <submittedName>
        <fullName evidence="2">Uncharacterized protein</fullName>
    </submittedName>
</protein>
<organism evidence="2 3">
    <name type="scientific">Asticcacaulis endophyticus</name>
    <dbReference type="NCBI Taxonomy" id="1395890"/>
    <lineage>
        <taxon>Bacteria</taxon>
        <taxon>Pseudomonadati</taxon>
        <taxon>Pseudomonadota</taxon>
        <taxon>Alphaproteobacteria</taxon>
        <taxon>Caulobacterales</taxon>
        <taxon>Caulobacteraceae</taxon>
        <taxon>Asticcacaulis</taxon>
    </lineage>
</organism>
<evidence type="ECO:0000256" key="1">
    <source>
        <dbReference type="SAM" id="MobiDB-lite"/>
    </source>
</evidence>
<gene>
    <name evidence="2" type="ORF">GCM10011273_25530</name>
</gene>
<dbReference type="AlphaFoldDB" id="A0A918UWC8"/>
<proteinExistence type="predicted"/>
<feature type="compositionally biased region" description="Basic and acidic residues" evidence="1">
    <location>
        <begin position="41"/>
        <end position="58"/>
    </location>
</feature>
<dbReference type="RefSeq" id="WP_189487177.1">
    <property type="nucleotide sequence ID" value="NZ_BMZB01000003.1"/>
</dbReference>
<accession>A0A918UWC8</accession>
<name>A0A918UWC8_9CAUL</name>
<sequence length="85" mass="9207">MTTKTQDERLTDGDHNGQGIVNDSYSKSASARPQINTSYDTRSETKSNPKDTSDEKSSSGKMAKSNGNPDEHSDAARKSKIKSKA</sequence>